<feature type="region of interest" description="Disordered" evidence="1">
    <location>
        <begin position="1"/>
        <end position="23"/>
    </location>
</feature>
<dbReference type="WBParaSite" id="L893_g28734.t1">
    <property type="protein sequence ID" value="L893_g28734.t1"/>
    <property type="gene ID" value="L893_g28734"/>
</dbReference>
<evidence type="ECO:0000313" key="2">
    <source>
        <dbReference type="Proteomes" id="UP000095287"/>
    </source>
</evidence>
<feature type="region of interest" description="Disordered" evidence="1">
    <location>
        <begin position="71"/>
        <end position="102"/>
    </location>
</feature>
<feature type="compositionally biased region" description="Basic and acidic residues" evidence="1">
    <location>
        <begin position="9"/>
        <end position="23"/>
    </location>
</feature>
<organism evidence="2 3">
    <name type="scientific">Steinernema glaseri</name>
    <dbReference type="NCBI Taxonomy" id="37863"/>
    <lineage>
        <taxon>Eukaryota</taxon>
        <taxon>Metazoa</taxon>
        <taxon>Ecdysozoa</taxon>
        <taxon>Nematoda</taxon>
        <taxon>Chromadorea</taxon>
        <taxon>Rhabditida</taxon>
        <taxon>Tylenchina</taxon>
        <taxon>Panagrolaimomorpha</taxon>
        <taxon>Strongyloidoidea</taxon>
        <taxon>Steinernematidae</taxon>
        <taxon>Steinernema</taxon>
    </lineage>
</organism>
<evidence type="ECO:0000313" key="3">
    <source>
        <dbReference type="WBParaSite" id="L893_g28734.t1"/>
    </source>
</evidence>
<keyword evidence="2" id="KW-1185">Reference proteome</keyword>
<dbReference type="Proteomes" id="UP000095287">
    <property type="component" value="Unplaced"/>
</dbReference>
<accession>A0A1I7ZR79</accession>
<feature type="compositionally biased region" description="Basic and acidic residues" evidence="1">
    <location>
        <begin position="93"/>
        <end position="102"/>
    </location>
</feature>
<sequence>MPAATGGAEPRRQLVADFPSEHSKRSFLKLAPMEQRRFKSVESRPITTSTYLTESVDRHRDMEASRLKDYLREKEGDANKPWSKPAFPGASAKDNKENQESLRELEQIRHTIETLQKVGSVVLRRFRASTNPPRDRRPRRF</sequence>
<reference evidence="3" key="1">
    <citation type="submission" date="2016-11" db="UniProtKB">
        <authorList>
            <consortium name="WormBaseParasite"/>
        </authorList>
    </citation>
    <scope>IDENTIFICATION</scope>
</reference>
<name>A0A1I7ZR79_9BILA</name>
<evidence type="ECO:0000256" key="1">
    <source>
        <dbReference type="SAM" id="MobiDB-lite"/>
    </source>
</evidence>
<protein>
    <submittedName>
        <fullName evidence="3">Uncharacterized protein</fullName>
    </submittedName>
</protein>
<proteinExistence type="predicted"/>
<dbReference type="AlphaFoldDB" id="A0A1I7ZR79"/>